<feature type="binding site" description="axial binding residue" evidence="4">
    <location>
        <position position="306"/>
    </location>
    <ligand>
        <name>heme c</name>
        <dbReference type="ChEBI" id="CHEBI:61717"/>
        <label>8</label>
    </ligand>
    <ligandPart>
        <name>Fe</name>
        <dbReference type="ChEBI" id="CHEBI:18248"/>
    </ligandPart>
</feature>
<feature type="binding site" description="axial binding residue" evidence="4">
    <location>
        <position position="111"/>
    </location>
    <ligand>
        <name>heme c</name>
        <dbReference type="ChEBI" id="CHEBI:61717"/>
        <label>1</label>
    </ligand>
    <ligandPart>
        <name>Fe</name>
        <dbReference type="ChEBI" id="CHEBI:18248"/>
    </ligandPart>
</feature>
<feature type="binding site" description="covalent" evidence="3">
    <location>
        <position position="110"/>
    </location>
    <ligand>
        <name>heme c</name>
        <dbReference type="ChEBI" id="CHEBI:61717"/>
        <label>1</label>
    </ligand>
</feature>
<feature type="binding site" description="covalent" evidence="3">
    <location>
        <position position="176"/>
    </location>
    <ligand>
        <name>heme c</name>
        <dbReference type="ChEBI" id="CHEBI:61717"/>
        <label>1</label>
    </ligand>
</feature>
<feature type="binding site" description="axial binding residue" evidence="4">
    <location>
        <position position="270"/>
    </location>
    <ligand>
        <name>heme c</name>
        <dbReference type="ChEBI" id="CHEBI:61717"/>
        <label>5</label>
    </ligand>
    <ligandPart>
        <name>Fe</name>
        <dbReference type="ChEBI" id="CHEBI:18248"/>
    </ligandPart>
</feature>
<feature type="binding site" description="covalent" evidence="3">
    <location>
        <position position="199"/>
    </location>
    <ligand>
        <name>heme c</name>
        <dbReference type="ChEBI" id="CHEBI:61717"/>
        <label>3</label>
    </ligand>
</feature>
<feature type="binding site" description="covalent" evidence="3">
    <location>
        <position position="337"/>
    </location>
    <ligand>
        <name>heme c</name>
        <dbReference type="ChEBI" id="CHEBI:61717"/>
        <label>7</label>
    </ligand>
</feature>
<dbReference type="EMBL" id="CP034086">
    <property type="protein sequence ID" value="AZG75964.1"/>
    <property type="molecule type" value="Genomic_DNA"/>
</dbReference>
<evidence type="ECO:0000313" key="8">
    <source>
        <dbReference type="Proteomes" id="UP000273982"/>
    </source>
</evidence>
<organism evidence="7 8">
    <name type="scientific">Methylocystis rosea</name>
    <dbReference type="NCBI Taxonomy" id="173366"/>
    <lineage>
        <taxon>Bacteria</taxon>
        <taxon>Pseudomonadati</taxon>
        <taxon>Pseudomonadota</taxon>
        <taxon>Alphaproteobacteria</taxon>
        <taxon>Hyphomicrobiales</taxon>
        <taxon>Methylocystaceae</taxon>
        <taxon>Methylocystis</taxon>
    </lineage>
</organism>
<evidence type="ECO:0000313" key="7">
    <source>
        <dbReference type="EMBL" id="AZG75964.1"/>
    </source>
</evidence>
<dbReference type="PANTHER" id="PTHR35038:SF6">
    <property type="entry name" value="SURFACE LOCALIZED DECAHEME CYTOCHROME C LIPOPROTEIN"/>
    <property type="match status" value="1"/>
</dbReference>
<comment type="subunit">
    <text evidence="2">Homotrimer.</text>
</comment>
<keyword evidence="2" id="KW-0560">Oxidoreductase</keyword>
<evidence type="ECO:0000256" key="1">
    <source>
        <dbReference type="ARBA" id="ARBA00022729"/>
    </source>
</evidence>
<dbReference type="GO" id="GO:0047991">
    <property type="term" value="F:hydroxylamine oxidase activity"/>
    <property type="evidence" value="ECO:0007669"/>
    <property type="project" value="UniProtKB-UniRule"/>
</dbReference>
<dbReference type="InterPro" id="IPR036280">
    <property type="entry name" value="Multihaem_cyt_sf"/>
</dbReference>
<dbReference type="Pfam" id="PF13447">
    <property type="entry name" value="Multi-haem_cyto"/>
    <property type="match status" value="1"/>
</dbReference>
<dbReference type="AlphaFoldDB" id="A0A3G8M2R8"/>
<feature type="binding site" description="axial binding residue" evidence="4">
    <location>
        <position position="177"/>
    </location>
    <ligand>
        <name>heme c</name>
        <dbReference type="ChEBI" id="CHEBI:61717"/>
        <label>2</label>
    </ligand>
    <ligandPart>
        <name>Fe</name>
        <dbReference type="ChEBI" id="CHEBI:18248"/>
    </ligandPart>
</feature>
<feature type="binding site" description="covalent" evidence="3">
    <location>
        <position position="202"/>
    </location>
    <ligand>
        <name>heme c</name>
        <dbReference type="ChEBI" id="CHEBI:61717"/>
        <label>1</label>
    </ligand>
</feature>
<name>A0A3G8M2R8_9HYPH</name>
<accession>A0A3G8M2R8</accession>
<feature type="binding site" description="covalent" evidence="3">
    <location>
        <position position="256"/>
    </location>
    <ligand>
        <name>heme c</name>
        <dbReference type="ChEBI" id="CHEBI:61717"/>
        <label>4</label>
    </ligand>
</feature>
<feature type="binding site" description="covalent" evidence="3">
    <location>
        <position position="107"/>
    </location>
    <ligand>
        <name>heme c</name>
        <dbReference type="ChEBI" id="CHEBI:61717"/>
        <label>1</label>
    </ligand>
</feature>
<protein>
    <recommendedName>
        <fullName evidence="2">Hydroxylamine oxidoreductase</fullName>
        <shortName evidence="2">HAO</shortName>
        <ecNumber evidence="2">1.7.2.6</ecNumber>
    </recommendedName>
</protein>
<keyword evidence="5" id="KW-0472">Membrane</keyword>
<evidence type="ECO:0000256" key="3">
    <source>
        <dbReference type="PIRSR" id="PIRSR000242-1"/>
    </source>
</evidence>
<keyword evidence="5" id="KW-0812">Transmembrane</keyword>
<feature type="binding site" description="covalent" evidence="3">
    <location>
        <position position="269"/>
    </location>
    <ligand>
        <name>heme c</name>
        <dbReference type="ChEBI" id="CHEBI:61717"/>
        <label>1</label>
    </ligand>
</feature>
<feature type="binding site" description="covalent" evidence="3">
    <location>
        <position position="386"/>
    </location>
    <ligand>
        <name>heme c</name>
        <dbReference type="ChEBI" id="CHEBI:61717"/>
        <label>1</label>
    </ligand>
</feature>
<feature type="binding site" description="covalent" evidence="3">
    <location>
        <position position="259"/>
    </location>
    <ligand>
        <name>heme c</name>
        <dbReference type="ChEBI" id="CHEBI:61717"/>
        <label>1</label>
    </ligand>
</feature>
<dbReference type="EC" id="1.7.2.6" evidence="2"/>
<feature type="binding site" description="axial binding residue" evidence="4">
    <location>
        <position position="187"/>
    </location>
    <ligand>
        <name>heme c</name>
        <dbReference type="ChEBI" id="CHEBI:61717"/>
        <label>1</label>
    </ligand>
    <ligandPart>
        <name>Fe</name>
        <dbReference type="ChEBI" id="CHEBI:18248"/>
    </ligandPart>
</feature>
<feature type="binding site" description="axial binding residue" evidence="4">
    <location>
        <position position="341"/>
    </location>
    <ligand>
        <name>heme c</name>
        <dbReference type="ChEBI" id="CHEBI:61717"/>
        <label>7</label>
    </ligand>
    <ligandPart>
        <name>Fe</name>
        <dbReference type="ChEBI" id="CHEBI:18248"/>
    </ligandPart>
</feature>
<feature type="binding site" description="axial binding residue" evidence="4">
    <location>
        <position position="350"/>
    </location>
    <ligand>
        <name>heme c</name>
        <dbReference type="ChEBI" id="CHEBI:61717"/>
        <label>5</label>
    </ligand>
    <ligandPart>
        <name>Fe</name>
        <dbReference type="ChEBI" id="CHEBI:18248"/>
    </ligandPart>
</feature>
<feature type="binding site" description="covalent" evidence="3">
    <location>
        <position position="286"/>
    </location>
    <ligand>
        <name>heme c</name>
        <dbReference type="ChEBI" id="CHEBI:61717"/>
        <label>6</label>
    </ligand>
</feature>
<feature type="binding site" description="axial binding residue" evidence="4">
    <location>
        <position position="260"/>
    </location>
    <ligand>
        <name>heme c</name>
        <dbReference type="ChEBI" id="CHEBI:61717"/>
        <label>4</label>
    </ligand>
    <ligandPart>
        <name>Fe</name>
        <dbReference type="ChEBI" id="CHEBI:18248"/>
    </ligandPart>
</feature>
<keyword evidence="5" id="KW-1133">Transmembrane helix</keyword>
<feature type="binding site" description="axial binding residue" evidence="4">
    <location>
        <position position="231"/>
    </location>
    <ligand>
        <name>heme c</name>
        <dbReference type="ChEBI" id="CHEBI:61717"/>
        <label>6</label>
    </ligand>
    <ligandPart>
        <name>Fe</name>
        <dbReference type="ChEBI" id="CHEBI:18248"/>
    </ligandPart>
</feature>
<feature type="binding site" description="covalent" evidence="3">
    <location>
        <position position="266"/>
    </location>
    <ligand>
        <name>heme c</name>
        <dbReference type="ChEBI" id="CHEBI:61717"/>
        <label>5</label>
    </ligand>
</feature>
<dbReference type="KEGG" id="mros:EHO51_04010"/>
<gene>
    <name evidence="7" type="ORF">EHO51_04010</name>
</gene>
<feature type="binding site" description="covalent" evidence="3">
    <location>
        <position position="389"/>
    </location>
    <ligand>
        <name>heme c</name>
        <dbReference type="ChEBI" id="CHEBI:61717"/>
        <label>1</label>
    </ligand>
</feature>
<feature type="binding site" description="axial binding residue" evidence="4">
    <location>
        <position position="273"/>
    </location>
    <ligand>
        <name>heme c</name>
        <dbReference type="ChEBI" id="CHEBI:61717"/>
        <label>2</label>
    </ligand>
    <ligandPart>
        <name>Fe</name>
        <dbReference type="ChEBI" id="CHEBI:18248"/>
    </ligandPart>
</feature>
<dbReference type="PANTHER" id="PTHR35038">
    <property type="entry name" value="DISSIMILATORY SULFITE REDUCTASE SIRA"/>
    <property type="match status" value="1"/>
</dbReference>
<feature type="chain" id="PRO_5018013220" description="Hydroxylamine oxidoreductase" evidence="6">
    <location>
        <begin position="33"/>
        <end position="569"/>
    </location>
</feature>
<dbReference type="GO" id="GO:0019331">
    <property type="term" value="P:anaerobic respiration, using ammonium as electron donor"/>
    <property type="evidence" value="ECO:0007669"/>
    <property type="project" value="UniProtKB-UniRule"/>
</dbReference>
<dbReference type="GO" id="GO:0046872">
    <property type="term" value="F:metal ion binding"/>
    <property type="evidence" value="ECO:0007669"/>
    <property type="project" value="UniProtKB-UniRule"/>
</dbReference>
<evidence type="ECO:0000256" key="5">
    <source>
        <dbReference type="SAM" id="Phobius"/>
    </source>
</evidence>
<keyword evidence="2 3" id="KW-0349">Heme</keyword>
<keyword evidence="2 4" id="KW-0408">Iron</keyword>
<sequence>MLNSQRVSHYAARLALILAFAVTFVLCTPALADTPDETFKALGLAKTASPKELYDALTKRYYDESQGAGKGSLSKYWEPIPISKYLNPHDFYKPPQTIDVDAQRAQCVECHSQVTPGWTHSWKGSVHGNLDAIRNLPDSDARAYKKAMITEVENNLRSIGTLKNGEPLKEVGCIDCHMGVGKDHGQHKTELRMPDAAACGQCHVQQFAERESERDTFTWPQDQWKPGHPSHALSMKANVENAVWAAMEQREVAEGCTFCHTPQTTCNSCHTRHEFSAVQARKPQACAICHNGVDHNEFEGYMLSKHGTIYQTRGDTWDWNVRLADAMEKGNMNAPTCAFCHMEYQGKFTHNMVRKSRWAFVPMPKIAENLNHPWFTQRKDAWVSTCSNCHSDSFARAYLDGMDKGIISGLDITERARSVLVKLYNDKLLPGQTTNRPAPPAPEKDDAGGFFQLFWQKGNNPSAIEYVFADMWEHHQIKHYKGLAHMNPGGYTYTEGWSQLIGAAAKINDEDTKLREGAEIRAELKRIAGQKRGDLDLDSPARRAFAGGLGVLAMLVGAGLLMRRKRKGG</sequence>
<keyword evidence="1 6" id="KW-0732">Signal</keyword>
<comment type="cofactor">
    <cofactor evidence="2">
        <name>heme c</name>
        <dbReference type="ChEBI" id="CHEBI:61717"/>
    </cofactor>
    <text evidence="2">Binds 8 heme c groups per subunit. One of them, heme-4, is an atypical heme c (unusual heme c binding motif CXXXXCH) and is called P460. Catalysis takes place at heme-4/P460. The other c-type hemes mediate electron transfer to the external electron acceptor, which is a cytochrome c-type protein.</text>
</comment>
<feature type="binding site" description="axial binding residue" evidence="4">
    <location>
        <position position="127"/>
    </location>
    <ligand>
        <name>heme c</name>
        <dbReference type="ChEBI" id="CHEBI:61717"/>
        <label>3</label>
    </ligand>
    <ligandPart>
        <name>Fe</name>
        <dbReference type="ChEBI" id="CHEBI:18248"/>
    </ligandPart>
</feature>
<evidence type="ECO:0000256" key="4">
    <source>
        <dbReference type="PIRSR" id="PIRSR000242-2"/>
    </source>
</evidence>
<keyword evidence="2 4" id="KW-0479">Metal-binding</keyword>
<comment type="catalytic activity">
    <reaction evidence="2">
        <text>hydroxylamine + 3 Fe(III)-[cytochrome c] = nitric oxide + 3 Fe(II)-[cytochrome c] + 3 H(+)</text>
        <dbReference type="Rhea" id="RHEA:45036"/>
        <dbReference type="Rhea" id="RHEA-COMP:10350"/>
        <dbReference type="Rhea" id="RHEA-COMP:14399"/>
        <dbReference type="ChEBI" id="CHEBI:15378"/>
        <dbReference type="ChEBI" id="CHEBI:15429"/>
        <dbReference type="ChEBI" id="CHEBI:16480"/>
        <dbReference type="ChEBI" id="CHEBI:29033"/>
        <dbReference type="ChEBI" id="CHEBI:29034"/>
    </reaction>
</comment>
<feature type="binding site" description="covalent" evidence="3">
    <location>
        <position position="173"/>
    </location>
    <ligand>
        <name>heme c</name>
        <dbReference type="ChEBI" id="CHEBI:61717"/>
        <label>1</label>
    </ligand>
</feature>
<dbReference type="Gene3D" id="1.20.850.10">
    <property type="entry name" value="Hydroxylamine Oxidoreductase, Chain A, domain 2"/>
    <property type="match status" value="1"/>
</dbReference>
<dbReference type="Proteomes" id="UP000273982">
    <property type="component" value="Chromosome"/>
</dbReference>
<comment type="catalytic activity">
    <reaction evidence="2">
        <text>hydroxylamine + 4 Fe(III)-[cytochrome c] + H2O = 4 Fe(II)-[cytochrome c] + nitrite + 5 H(+)</text>
        <dbReference type="Rhea" id="RHEA:45032"/>
        <dbReference type="Rhea" id="RHEA-COMP:10350"/>
        <dbReference type="Rhea" id="RHEA-COMP:14399"/>
        <dbReference type="ChEBI" id="CHEBI:15377"/>
        <dbReference type="ChEBI" id="CHEBI:15378"/>
        <dbReference type="ChEBI" id="CHEBI:15429"/>
        <dbReference type="ChEBI" id="CHEBI:16301"/>
        <dbReference type="ChEBI" id="CHEBI:29033"/>
        <dbReference type="ChEBI" id="CHEBI:29034"/>
    </reaction>
</comment>
<dbReference type="Gene3D" id="1.10.780.10">
    <property type="entry name" value="Hydroxylamine Oxidoreductase, Chain A, domain 1"/>
    <property type="match status" value="1"/>
</dbReference>
<evidence type="ECO:0000256" key="6">
    <source>
        <dbReference type="SAM" id="SignalP"/>
    </source>
</evidence>
<proteinExistence type="predicted"/>
<dbReference type="InterPro" id="IPR051829">
    <property type="entry name" value="Multiheme_Cytochr_ET"/>
</dbReference>
<feature type="binding site" description="covalent" evidence="3">
    <location>
        <position position="340"/>
    </location>
    <ligand>
        <name>heme c</name>
        <dbReference type="ChEBI" id="CHEBI:61717"/>
        <label>1</label>
    </ligand>
</feature>
<feature type="binding site" description="axial binding residue" evidence="4">
    <location>
        <position position="290"/>
    </location>
    <ligand>
        <name>heme c</name>
        <dbReference type="ChEBI" id="CHEBI:61717"/>
        <label>6</label>
    </ligand>
    <ligandPart>
        <name>Fe</name>
        <dbReference type="ChEBI" id="CHEBI:18248"/>
    </ligandPart>
</feature>
<feature type="transmembrane region" description="Helical" evidence="5">
    <location>
        <begin position="544"/>
        <end position="562"/>
    </location>
</feature>
<feature type="binding site" description="axial binding residue" evidence="4">
    <location>
        <position position="390"/>
    </location>
    <ligand>
        <name>heme c</name>
        <dbReference type="ChEBI" id="CHEBI:61717"/>
        <label>8</label>
    </ligand>
    <ligandPart>
        <name>Fe</name>
        <dbReference type="ChEBI" id="CHEBI:18248"/>
    </ligandPart>
</feature>
<dbReference type="FunFam" id="1.10.780.10:FF:000001">
    <property type="entry name" value="Hydroxylamine oxidoreductase"/>
    <property type="match status" value="1"/>
</dbReference>
<feature type="binding site" description="axial binding residue" evidence="4">
    <location>
        <position position="203"/>
    </location>
    <ligand>
        <name>heme c</name>
        <dbReference type="ChEBI" id="CHEBI:61717"/>
        <label>3</label>
    </ligand>
    <ligandPart>
        <name>Fe</name>
        <dbReference type="ChEBI" id="CHEBI:18248"/>
    </ligandPart>
</feature>
<dbReference type="SUPFAM" id="SSF48695">
    <property type="entry name" value="Multiheme cytochromes"/>
    <property type="match status" value="1"/>
</dbReference>
<feature type="binding site" description="covalent" evidence="3">
    <location>
        <position position="289"/>
    </location>
    <ligand>
        <name>heme c</name>
        <dbReference type="ChEBI" id="CHEBI:61717"/>
        <label>1</label>
    </ligand>
</feature>
<feature type="signal peptide" evidence="6">
    <location>
        <begin position="1"/>
        <end position="32"/>
    </location>
</feature>
<reference evidence="7 8" key="1">
    <citation type="submission" date="2018-11" db="EMBL/GenBank/DDBJ databases">
        <title>Genome squencing of methanotrophic bacteria isolated from alkaline groundwater in Korea.</title>
        <authorList>
            <person name="Nguyen L.N."/>
        </authorList>
    </citation>
    <scope>NUCLEOTIDE SEQUENCE [LARGE SCALE GENOMIC DNA]</scope>
    <source>
        <strain evidence="7 8">GW6</strain>
    </source>
</reference>
<dbReference type="PIRSF" id="PIRSF000242">
    <property type="entry name" value="HAO"/>
    <property type="match status" value="1"/>
</dbReference>
<comment type="function">
    <text evidence="2">Catalyzes the oxidation of hydroxylamine to nitrite. The electrons released in the reaction are partitioned to ammonium monooxygenase and to the respiratory chain. The immediate acceptor of electrons from HAO is cytochrome c-554.</text>
</comment>
<feature type="binding site" description="axial binding residue" evidence="4">
    <location>
        <position position="485"/>
    </location>
    <ligand>
        <name>heme c</name>
        <dbReference type="ChEBI" id="CHEBI:61717"/>
        <label>7</label>
    </ligand>
    <ligandPart>
        <name>Fe</name>
        <dbReference type="ChEBI" id="CHEBI:18248"/>
    </ligandPart>
</feature>
<evidence type="ECO:0000256" key="2">
    <source>
        <dbReference type="PIRNR" id="PIRNR000242"/>
    </source>
</evidence>
<dbReference type="InterPro" id="IPR012138">
    <property type="entry name" value="HAO"/>
</dbReference>